<dbReference type="Pfam" id="PF00704">
    <property type="entry name" value="Glyco_hydro_18"/>
    <property type="match status" value="1"/>
</dbReference>
<dbReference type="PROSITE" id="PS01095">
    <property type="entry name" value="GH18_1"/>
    <property type="match status" value="1"/>
</dbReference>
<dbReference type="InterPro" id="IPR026444">
    <property type="entry name" value="Secre_tail"/>
</dbReference>
<feature type="signal peptide" evidence="5">
    <location>
        <begin position="1"/>
        <end position="21"/>
    </location>
</feature>
<dbReference type="InterPro" id="IPR000421">
    <property type="entry name" value="FA58C"/>
</dbReference>
<dbReference type="Pfam" id="PF00754">
    <property type="entry name" value="F5_F8_type_C"/>
    <property type="match status" value="2"/>
</dbReference>
<evidence type="ECO:0000256" key="5">
    <source>
        <dbReference type="SAM" id="SignalP"/>
    </source>
</evidence>
<feature type="domain" description="Fibronectin type-III" evidence="7">
    <location>
        <begin position="419"/>
        <end position="504"/>
    </location>
</feature>
<dbReference type="GO" id="GO:0008061">
    <property type="term" value="F:chitin binding"/>
    <property type="evidence" value="ECO:0007669"/>
    <property type="project" value="InterPro"/>
</dbReference>
<evidence type="ECO:0000256" key="1">
    <source>
        <dbReference type="ARBA" id="ARBA00009121"/>
    </source>
</evidence>
<dbReference type="Gene3D" id="2.60.40.3080">
    <property type="match status" value="1"/>
</dbReference>
<dbReference type="SMART" id="SM00231">
    <property type="entry name" value="FA58C"/>
    <property type="match status" value="2"/>
</dbReference>
<keyword evidence="2 4" id="KW-0378">Hydrolase</keyword>
<dbReference type="SUPFAM" id="SSF49785">
    <property type="entry name" value="Galactose-binding domain-like"/>
    <property type="match status" value="3"/>
</dbReference>
<dbReference type="SUPFAM" id="SSF49265">
    <property type="entry name" value="Fibronectin type III"/>
    <property type="match status" value="1"/>
</dbReference>
<dbReference type="Proteomes" id="UP001319080">
    <property type="component" value="Unassembled WGS sequence"/>
</dbReference>
<gene>
    <name evidence="9" type="ORF">KK062_17760</name>
</gene>
<dbReference type="EMBL" id="JAHESE010000019">
    <property type="protein sequence ID" value="MBT1710097.1"/>
    <property type="molecule type" value="Genomic_DNA"/>
</dbReference>
<dbReference type="InterPro" id="IPR008979">
    <property type="entry name" value="Galactose-bd-like_sf"/>
</dbReference>
<dbReference type="GO" id="GO:0004553">
    <property type="term" value="F:hydrolase activity, hydrolyzing O-glycosyl compounds"/>
    <property type="evidence" value="ECO:0007669"/>
    <property type="project" value="InterPro"/>
</dbReference>
<evidence type="ECO:0000256" key="4">
    <source>
        <dbReference type="RuleBase" id="RU000489"/>
    </source>
</evidence>
<comment type="similarity">
    <text evidence="1">Belongs to the glycosyl hydrolase 18 family. Chitinase class II subfamily.</text>
</comment>
<dbReference type="SUPFAM" id="SSF51445">
    <property type="entry name" value="(Trans)glycosidases"/>
    <property type="match status" value="1"/>
</dbReference>
<dbReference type="InterPro" id="IPR051941">
    <property type="entry name" value="BG_Antigen-Binding_Lectin"/>
</dbReference>
<proteinExistence type="inferred from homology"/>
<dbReference type="Gene3D" id="2.60.120.260">
    <property type="entry name" value="Galactose-binding domain-like"/>
    <property type="match status" value="3"/>
</dbReference>
<feature type="domain" description="F5/8 type C" evidence="6">
    <location>
        <begin position="273"/>
        <end position="410"/>
    </location>
</feature>
<dbReference type="InterPro" id="IPR003961">
    <property type="entry name" value="FN3_dom"/>
</dbReference>
<evidence type="ECO:0000313" key="10">
    <source>
        <dbReference type="Proteomes" id="UP001319080"/>
    </source>
</evidence>
<accession>A0AAP2GW43</accession>
<evidence type="ECO:0000313" key="9">
    <source>
        <dbReference type="EMBL" id="MBT1710097.1"/>
    </source>
</evidence>
<dbReference type="PANTHER" id="PTHR45713">
    <property type="entry name" value="FTP DOMAIN-CONTAINING PROTEIN"/>
    <property type="match status" value="1"/>
</dbReference>
<dbReference type="Pfam" id="PF00041">
    <property type="entry name" value="fn3"/>
    <property type="match status" value="1"/>
</dbReference>
<evidence type="ECO:0000259" key="8">
    <source>
        <dbReference type="PROSITE" id="PS51910"/>
    </source>
</evidence>
<dbReference type="InterPro" id="IPR001223">
    <property type="entry name" value="Glyco_hydro18_cat"/>
</dbReference>
<evidence type="ECO:0000256" key="3">
    <source>
        <dbReference type="ARBA" id="ARBA00023295"/>
    </source>
</evidence>
<dbReference type="Pfam" id="PF18962">
    <property type="entry name" value="Por_Secre_tail"/>
    <property type="match status" value="1"/>
</dbReference>
<name>A0AAP2GW43_9BACT</name>
<feature type="domain" description="GH18" evidence="8">
    <location>
        <begin position="25"/>
        <end position="272"/>
    </location>
</feature>
<keyword evidence="5" id="KW-0732">Signal</keyword>
<dbReference type="PROSITE" id="PS50853">
    <property type="entry name" value="FN3"/>
    <property type="match status" value="1"/>
</dbReference>
<dbReference type="PROSITE" id="PS50022">
    <property type="entry name" value="FA58C_3"/>
    <property type="match status" value="3"/>
</dbReference>
<dbReference type="InterPro" id="IPR017853">
    <property type="entry name" value="GH"/>
</dbReference>
<dbReference type="InterPro" id="IPR036116">
    <property type="entry name" value="FN3_sf"/>
</dbReference>
<organism evidence="9 10">
    <name type="scientific">Dawidia cretensis</name>
    <dbReference type="NCBI Taxonomy" id="2782350"/>
    <lineage>
        <taxon>Bacteria</taxon>
        <taxon>Pseudomonadati</taxon>
        <taxon>Bacteroidota</taxon>
        <taxon>Cytophagia</taxon>
        <taxon>Cytophagales</taxon>
        <taxon>Chryseotaleaceae</taxon>
        <taxon>Dawidia</taxon>
    </lineage>
</organism>
<evidence type="ECO:0000259" key="7">
    <source>
        <dbReference type="PROSITE" id="PS50853"/>
    </source>
</evidence>
<dbReference type="InterPro" id="IPR011583">
    <property type="entry name" value="Chitinase_II/V-like_cat"/>
</dbReference>
<dbReference type="AlphaFoldDB" id="A0AAP2GW43"/>
<dbReference type="Gene3D" id="3.20.20.80">
    <property type="entry name" value="Glycosidases"/>
    <property type="match status" value="1"/>
</dbReference>
<comment type="caution">
    <text evidence="9">The sequence shown here is derived from an EMBL/GenBank/DDBJ whole genome shotgun (WGS) entry which is preliminary data.</text>
</comment>
<feature type="domain" description="F5/8 type C" evidence="6">
    <location>
        <begin position="492"/>
        <end position="630"/>
    </location>
</feature>
<dbReference type="CDD" id="cd00063">
    <property type="entry name" value="FN3"/>
    <property type="match status" value="1"/>
</dbReference>
<dbReference type="PRINTS" id="PR00014">
    <property type="entry name" value="FNTYPEIII"/>
</dbReference>
<dbReference type="PROSITE" id="PS51910">
    <property type="entry name" value="GH18_2"/>
    <property type="match status" value="1"/>
</dbReference>
<dbReference type="RefSeq" id="WP_254085674.1">
    <property type="nucleotide sequence ID" value="NZ_JAHESE010000019.1"/>
</dbReference>
<dbReference type="PANTHER" id="PTHR45713:SF6">
    <property type="entry name" value="F5_8 TYPE C DOMAIN-CONTAINING PROTEIN"/>
    <property type="match status" value="1"/>
</dbReference>
<dbReference type="NCBIfam" id="TIGR04183">
    <property type="entry name" value="Por_Secre_tail"/>
    <property type="match status" value="1"/>
</dbReference>
<feature type="domain" description="F5/8 type C" evidence="6">
    <location>
        <begin position="631"/>
        <end position="767"/>
    </location>
</feature>
<protein>
    <submittedName>
        <fullName evidence="9">Discoidin domain-containing protein</fullName>
    </submittedName>
</protein>
<dbReference type="InterPro" id="IPR013783">
    <property type="entry name" value="Ig-like_fold"/>
</dbReference>
<reference evidence="9 10" key="1">
    <citation type="submission" date="2021-05" db="EMBL/GenBank/DDBJ databases">
        <title>A Polyphasic approach of four new species of the genus Ohtaekwangia: Ohtaekwangia histidinii sp. nov., Ohtaekwangia cretensis sp. nov., Ohtaekwangia indiensis sp. nov., Ohtaekwangia reichenbachii sp. nov. from diverse environment.</title>
        <authorList>
            <person name="Octaviana S."/>
        </authorList>
    </citation>
    <scope>NUCLEOTIDE SEQUENCE [LARGE SCALE GENOMIC DNA]</scope>
    <source>
        <strain evidence="9 10">PWU5</strain>
    </source>
</reference>
<dbReference type="GO" id="GO:0005975">
    <property type="term" value="P:carbohydrate metabolic process"/>
    <property type="evidence" value="ECO:0007669"/>
    <property type="project" value="InterPro"/>
</dbReference>
<dbReference type="SMART" id="SM00060">
    <property type="entry name" value="FN3"/>
    <property type="match status" value="1"/>
</dbReference>
<keyword evidence="10" id="KW-1185">Reference proteome</keyword>
<evidence type="ECO:0000256" key="2">
    <source>
        <dbReference type="ARBA" id="ARBA00022801"/>
    </source>
</evidence>
<dbReference type="InterPro" id="IPR001579">
    <property type="entry name" value="Glyco_hydro_18_chit_AS"/>
</dbReference>
<dbReference type="Gene3D" id="2.60.40.10">
    <property type="entry name" value="Immunoglobulins"/>
    <property type="match status" value="1"/>
</dbReference>
<evidence type="ECO:0000259" key="6">
    <source>
        <dbReference type="PROSITE" id="PS50022"/>
    </source>
</evidence>
<feature type="chain" id="PRO_5042975859" evidence="5">
    <location>
        <begin position="22"/>
        <end position="851"/>
    </location>
</feature>
<sequence>MQKQKLLLLFSLLLFAGSAFAQTCYNVVGYYPSWVAGGNYYINSPAKIDYSKYTHICYAFVIPGTDGNIGGVGGAAALTDLVTRGHAAGVKVLLSVGGWLDSSPSNTPFEAISTNTASINRLADACARLVTQYNLDGIDLDWEYPTTKARWNALAPVIATRMHGMGKLFTAAVAESPFYGDNYDNVGIVDLLNIMCYGPYSMARDAMQYWTNRGVPQNKRMLGVPFYDQHNTTAEHVQKSNLAKTTAAGIMIWDIASEYGDINSIYNTLGNVCNNATPVPNNLALNKTVTASSTEDSQYAASYAVDASYSTRWSSTFSNDQWIYVDLGGPYSVNRVKITWEAAYATAYQIQVSDNPAANDWKQVKAIAGNNTVVNDHTGLSATGRYVRIAASARATAYGYSIFALEVYGTQADNQAPAAPANLRSTAVASGSVSLAWNASTDNVAVTGYDVFKDGILATTTTGTTYTATGLAENTTYAFTVKAKDAAGNSSAVSNSVSVVTPVNIARNKPVTVSSEETTDYVKAYAVDGNLTTRWSTLFSDPQWIYIDLGARYDLNRVRTVWETAYAKAFEVQVSDNPAANDWKQLYSTTTATGGTNDIPVTGTGRFVRIYATQRNTVYGYSLWEVEVYGTPASEEQLVNLALNKTAVASSLEDANFPPGLAIDGDVATRWASLEGIDPQSITVDLGATYDIRRVKLVWENAYAKNYTLEVSTDGNAWNEVYNTTTGDGAADDIAITSIAARYVRMNGTARGTTYGYSLYEFEVYGTAQAARMGLSVYPNPACEIIGVSIQGTVGQANIKIVNTSTGQVSHTSAVTKEGTTQIGVSGWQKGIYVIQLKTEKETLQQRLVIE</sequence>
<keyword evidence="3 4" id="KW-0326">Glycosidase</keyword>
<dbReference type="SMART" id="SM00636">
    <property type="entry name" value="Glyco_18"/>
    <property type="match status" value="1"/>
</dbReference>